<dbReference type="EMBL" id="JAIVGD010000003">
    <property type="protein sequence ID" value="KAH0776126.1"/>
    <property type="molecule type" value="Genomic_DNA"/>
</dbReference>
<keyword evidence="3" id="KW-1185">Reference proteome</keyword>
<sequence length="160" mass="18157">MIESTHEELIYLRVLLIDVLMEHLQLNELHHVLMHTEVTANKIAQIIGYCYRSFIEGRTIEEIGILLSEIESVKIDVTVHKVKQTSTYLVSSLSTNNPKLNEEIESFQKAMDQVKKQLLGGLHQLDVISLVGMPKIGKTTLAEKIYNDPISTSHFDVNSE</sequence>
<dbReference type="Gene3D" id="3.40.50.300">
    <property type="entry name" value="P-loop containing nucleotide triphosphate hydrolases"/>
    <property type="match status" value="1"/>
</dbReference>
<reference evidence="2 3" key="1">
    <citation type="journal article" date="2021" name="bioRxiv">
        <title>Chromosome-scale and haplotype-resolved genome assembly of a tetraploid potato cultivar.</title>
        <authorList>
            <person name="Sun H."/>
            <person name="Jiao W.-B."/>
            <person name="Krause K."/>
            <person name="Campoy J.A."/>
            <person name="Goel M."/>
            <person name="Folz-Donahue K."/>
            <person name="Kukat C."/>
            <person name="Huettel B."/>
            <person name="Schneeberger K."/>
        </authorList>
    </citation>
    <scope>NUCLEOTIDE SEQUENCE [LARGE SCALE GENOMIC DNA]</scope>
    <source>
        <strain evidence="2">SolTubOtavaFocal</strain>
        <tissue evidence="2">Leaves</tissue>
    </source>
</reference>
<evidence type="ECO:0000313" key="2">
    <source>
        <dbReference type="EMBL" id="KAH0776126.1"/>
    </source>
</evidence>
<accession>A0ABQ7W5V2</accession>
<dbReference type="InterPro" id="IPR002182">
    <property type="entry name" value="NB-ARC"/>
</dbReference>
<dbReference type="Proteomes" id="UP000826656">
    <property type="component" value="Unassembled WGS sequence"/>
</dbReference>
<proteinExistence type="predicted"/>
<evidence type="ECO:0000259" key="1">
    <source>
        <dbReference type="Pfam" id="PF00931"/>
    </source>
</evidence>
<protein>
    <recommendedName>
        <fullName evidence="1">NB-ARC domain-containing protein</fullName>
    </recommendedName>
</protein>
<comment type="caution">
    <text evidence="2">The sequence shown here is derived from an EMBL/GenBank/DDBJ whole genome shotgun (WGS) entry which is preliminary data.</text>
</comment>
<name>A0ABQ7W5V2_SOLTU</name>
<gene>
    <name evidence="2" type="ORF">KY290_007537</name>
</gene>
<dbReference type="InterPro" id="IPR027417">
    <property type="entry name" value="P-loop_NTPase"/>
</dbReference>
<evidence type="ECO:0000313" key="3">
    <source>
        <dbReference type="Proteomes" id="UP000826656"/>
    </source>
</evidence>
<dbReference type="Pfam" id="PF00931">
    <property type="entry name" value="NB-ARC"/>
    <property type="match status" value="1"/>
</dbReference>
<dbReference type="SUPFAM" id="SSF52540">
    <property type="entry name" value="P-loop containing nucleoside triphosphate hydrolases"/>
    <property type="match status" value="1"/>
</dbReference>
<feature type="domain" description="NB-ARC" evidence="1">
    <location>
        <begin position="108"/>
        <end position="157"/>
    </location>
</feature>
<organism evidence="2 3">
    <name type="scientific">Solanum tuberosum</name>
    <name type="common">Potato</name>
    <dbReference type="NCBI Taxonomy" id="4113"/>
    <lineage>
        <taxon>Eukaryota</taxon>
        <taxon>Viridiplantae</taxon>
        <taxon>Streptophyta</taxon>
        <taxon>Embryophyta</taxon>
        <taxon>Tracheophyta</taxon>
        <taxon>Spermatophyta</taxon>
        <taxon>Magnoliopsida</taxon>
        <taxon>eudicotyledons</taxon>
        <taxon>Gunneridae</taxon>
        <taxon>Pentapetalae</taxon>
        <taxon>asterids</taxon>
        <taxon>lamiids</taxon>
        <taxon>Solanales</taxon>
        <taxon>Solanaceae</taxon>
        <taxon>Solanoideae</taxon>
        <taxon>Solaneae</taxon>
        <taxon>Solanum</taxon>
    </lineage>
</organism>